<dbReference type="CDD" id="cd00075">
    <property type="entry name" value="HATPase"/>
    <property type="match status" value="1"/>
</dbReference>
<keyword evidence="6" id="KW-0902">Two-component regulatory system</keyword>
<evidence type="ECO:0000256" key="2">
    <source>
        <dbReference type="ARBA" id="ARBA00012438"/>
    </source>
</evidence>
<keyword evidence="7" id="KW-1133">Transmembrane helix</keyword>
<keyword evidence="4" id="KW-0808">Transferase</keyword>
<dbReference type="InterPro" id="IPR036890">
    <property type="entry name" value="HATPase_C_sf"/>
</dbReference>
<dbReference type="AlphaFoldDB" id="A0A0F5JG14"/>
<dbReference type="InterPro" id="IPR004358">
    <property type="entry name" value="Sig_transdc_His_kin-like_C"/>
</dbReference>
<dbReference type="GO" id="GO:0000155">
    <property type="term" value="F:phosphorelay sensor kinase activity"/>
    <property type="evidence" value="ECO:0007669"/>
    <property type="project" value="InterPro"/>
</dbReference>
<dbReference type="Proteomes" id="UP000033047">
    <property type="component" value="Unassembled WGS sequence"/>
</dbReference>
<evidence type="ECO:0000259" key="8">
    <source>
        <dbReference type="PROSITE" id="PS50109"/>
    </source>
</evidence>
<evidence type="ECO:0000256" key="6">
    <source>
        <dbReference type="ARBA" id="ARBA00023012"/>
    </source>
</evidence>
<dbReference type="SMART" id="SM00387">
    <property type="entry name" value="HATPase_c"/>
    <property type="match status" value="1"/>
</dbReference>
<evidence type="ECO:0000256" key="3">
    <source>
        <dbReference type="ARBA" id="ARBA00022553"/>
    </source>
</evidence>
<dbReference type="InterPro" id="IPR003661">
    <property type="entry name" value="HisK_dim/P_dom"/>
</dbReference>
<gene>
    <name evidence="9" type="ORF">HMPREF1535_02392</name>
</gene>
<dbReference type="PROSITE" id="PS50109">
    <property type="entry name" value="HIS_KIN"/>
    <property type="match status" value="1"/>
</dbReference>
<evidence type="ECO:0000256" key="1">
    <source>
        <dbReference type="ARBA" id="ARBA00000085"/>
    </source>
</evidence>
<comment type="caution">
    <text evidence="9">The sequence shown here is derived from an EMBL/GenBank/DDBJ whole genome shotgun (WGS) entry which is preliminary data.</text>
</comment>
<organism evidence="9 10">
    <name type="scientific">Parabacteroides goldsteinii DSM 19448 = WAL 12034</name>
    <dbReference type="NCBI Taxonomy" id="927665"/>
    <lineage>
        <taxon>Bacteria</taxon>
        <taxon>Pseudomonadati</taxon>
        <taxon>Bacteroidota</taxon>
        <taxon>Bacteroidia</taxon>
        <taxon>Bacteroidales</taxon>
        <taxon>Tannerellaceae</taxon>
        <taxon>Parabacteroides</taxon>
    </lineage>
</organism>
<feature type="transmembrane region" description="Helical" evidence="7">
    <location>
        <begin position="5"/>
        <end position="26"/>
    </location>
</feature>
<dbReference type="PATRIC" id="fig|927665.4.peg.2460"/>
<dbReference type="SUPFAM" id="SSF55874">
    <property type="entry name" value="ATPase domain of HSP90 chaperone/DNA topoisomerase II/histidine kinase"/>
    <property type="match status" value="1"/>
</dbReference>
<evidence type="ECO:0000256" key="7">
    <source>
        <dbReference type="SAM" id="Phobius"/>
    </source>
</evidence>
<dbReference type="PANTHER" id="PTHR43711">
    <property type="entry name" value="TWO-COMPONENT HISTIDINE KINASE"/>
    <property type="match status" value="1"/>
</dbReference>
<comment type="catalytic activity">
    <reaction evidence="1">
        <text>ATP + protein L-histidine = ADP + protein N-phospho-L-histidine.</text>
        <dbReference type="EC" id="2.7.13.3"/>
    </reaction>
</comment>
<dbReference type="SUPFAM" id="SSF47384">
    <property type="entry name" value="Homodimeric domain of signal transducing histidine kinase"/>
    <property type="match status" value="1"/>
</dbReference>
<dbReference type="InterPro" id="IPR050736">
    <property type="entry name" value="Sensor_HK_Regulatory"/>
</dbReference>
<evidence type="ECO:0000256" key="4">
    <source>
        <dbReference type="ARBA" id="ARBA00022679"/>
    </source>
</evidence>
<keyword evidence="7" id="KW-0812">Transmembrane</keyword>
<dbReference type="Gene3D" id="1.10.287.130">
    <property type="match status" value="1"/>
</dbReference>
<evidence type="ECO:0000256" key="5">
    <source>
        <dbReference type="ARBA" id="ARBA00022777"/>
    </source>
</evidence>
<dbReference type="InterPro" id="IPR003594">
    <property type="entry name" value="HATPase_dom"/>
</dbReference>
<protein>
    <recommendedName>
        <fullName evidence="2">histidine kinase</fullName>
        <ecNumber evidence="2">2.7.13.3</ecNumber>
    </recommendedName>
</protein>
<evidence type="ECO:0000313" key="9">
    <source>
        <dbReference type="EMBL" id="KKB56417.1"/>
    </source>
</evidence>
<dbReference type="RefSeq" id="WP_046146207.1">
    <property type="nucleotide sequence ID" value="NZ_KQ033912.1"/>
</dbReference>
<evidence type="ECO:0000313" key="10">
    <source>
        <dbReference type="Proteomes" id="UP000033047"/>
    </source>
</evidence>
<keyword evidence="3" id="KW-0597">Phosphoprotein</keyword>
<dbReference type="InterPro" id="IPR036097">
    <property type="entry name" value="HisK_dim/P_sf"/>
</dbReference>
<sequence>MTKSFYIISSAVTSLIVLFLIGQWIGRSYSLTKEQLARQLHESFCHATEQYETDKTKSLPALFREELDKRHLDKLAFRIDTVSLDSPAAVQRENIRYFTDYNRLFNERHTFVFPVSETQGVQAYIKNPRAGSIGKLLYFFFGTTIALGILLICIRKQIKIIKQQDEIARIREDFSYAMIHDMKTPLSSILMGARILRSGKLDGKPEKKEKYFDILEEEAQHLLALTNKVLTISKLEHGQLLLEKSLIPIRPMLEELTQLFTAKTNKTVTFLLNIEAEDIFADEEYLKEAVSNLIDNAIKYSGEAIEIQITSCRYNQFTQIKVKDNGIGISLAAQNHIFDKFERASINRSNAADGVTGFGLGLNYVMNVTRSHGGYVSVESQEGKYSEFTISLPVSTTEETTV</sequence>
<keyword evidence="7" id="KW-0472">Membrane</keyword>
<keyword evidence="5" id="KW-0418">Kinase</keyword>
<dbReference type="SMART" id="SM00388">
    <property type="entry name" value="HisKA"/>
    <property type="match status" value="1"/>
</dbReference>
<dbReference type="CDD" id="cd00082">
    <property type="entry name" value="HisKA"/>
    <property type="match status" value="1"/>
</dbReference>
<dbReference type="Gene3D" id="3.30.565.10">
    <property type="entry name" value="Histidine kinase-like ATPase, C-terminal domain"/>
    <property type="match status" value="1"/>
</dbReference>
<proteinExistence type="predicted"/>
<dbReference type="EMBL" id="AQHV01000011">
    <property type="protein sequence ID" value="KKB56417.1"/>
    <property type="molecule type" value="Genomic_DNA"/>
</dbReference>
<dbReference type="EC" id="2.7.13.3" evidence="2"/>
<feature type="domain" description="Histidine kinase" evidence="8">
    <location>
        <begin position="177"/>
        <end position="396"/>
    </location>
</feature>
<dbReference type="STRING" id="927665.HMPREF1535_02392"/>
<dbReference type="Pfam" id="PF00512">
    <property type="entry name" value="HisKA"/>
    <property type="match status" value="1"/>
</dbReference>
<dbReference type="PANTHER" id="PTHR43711:SF26">
    <property type="entry name" value="SENSOR HISTIDINE KINASE RCSC"/>
    <property type="match status" value="1"/>
</dbReference>
<accession>A0A0F5JG14</accession>
<name>A0A0F5JG14_9BACT</name>
<dbReference type="PRINTS" id="PR00344">
    <property type="entry name" value="BCTRLSENSOR"/>
</dbReference>
<dbReference type="HOGENOM" id="CLU_026375_3_1_10"/>
<reference evidence="9 10" key="1">
    <citation type="submission" date="2013-04" db="EMBL/GenBank/DDBJ databases">
        <title>The Genome Sequence of Parabacteroides goldsteinii DSM 19448.</title>
        <authorList>
            <consortium name="The Broad Institute Genomics Platform"/>
            <person name="Earl A."/>
            <person name="Ward D."/>
            <person name="Feldgarden M."/>
            <person name="Gevers D."/>
            <person name="Martens E."/>
            <person name="Sakamoto M."/>
            <person name="Benno Y."/>
            <person name="Song Y."/>
            <person name="Liu C."/>
            <person name="Lee J."/>
            <person name="Bolanos M."/>
            <person name="Vaisanen M.L."/>
            <person name="Finegold S.M."/>
            <person name="Walker B."/>
            <person name="Young S."/>
            <person name="Zeng Q."/>
            <person name="Gargeya S."/>
            <person name="Fitzgerald M."/>
            <person name="Haas B."/>
            <person name="Abouelleil A."/>
            <person name="Allen A.W."/>
            <person name="Alvarado L."/>
            <person name="Arachchi H.M."/>
            <person name="Berlin A.M."/>
            <person name="Chapman S.B."/>
            <person name="Gainer-Dewar J."/>
            <person name="Goldberg J."/>
            <person name="Griggs A."/>
            <person name="Gujja S."/>
            <person name="Hansen M."/>
            <person name="Howarth C."/>
            <person name="Imamovic A."/>
            <person name="Ireland A."/>
            <person name="Larimer J."/>
            <person name="McCowan C."/>
            <person name="Murphy C."/>
            <person name="Pearson M."/>
            <person name="Poon T.W."/>
            <person name="Priest M."/>
            <person name="Roberts A."/>
            <person name="Saif S."/>
            <person name="Shea T."/>
            <person name="Sisk P."/>
            <person name="Sykes S."/>
            <person name="Wortman J."/>
            <person name="Nusbaum C."/>
            <person name="Birren B."/>
        </authorList>
    </citation>
    <scope>NUCLEOTIDE SEQUENCE [LARGE SCALE GENOMIC DNA]</scope>
    <source>
        <strain evidence="9 10">DSM 19448</strain>
    </source>
</reference>
<feature type="transmembrane region" description="Helical" evidence="7">
    <location>
        <begin position="136"/>
        <end position="154"/>
    </location>
</feature>
<dbReference type="InterPro" id="IPR005467">
    <property type="entry name" value="His_kinase_dom"/>
</dbReference>
<dbReference type="Pfam" id="PF02518">
    <property type="entry name" value="HATPase_c"/>
    <property type="match status" value="1"/>
</dbReference>